<dbReference type="NCBIfam" id="TIGR04178">
    <property type="entry name" value="exo_archaeo"/>
    <property type="match status" value="1"/>
</dbReference>
<sequence>MYLQRNLIEHRKMLILAVISAFSPLVLFILLEPEYLIKNTFFWICIATFPLSIGNANKKSNTFFYFALILGIINLFFPTSIGLFIIAIFFLLVMCESFFGVNNISLIIHAFLISPLFLYINSLISFPLRLKLTEITSWIISKGEFEVSVNGNLVNFDGSEFLIDEACAGINMLGYGLLTGSLLIAYFHRKNPFSNIRTFLYYIILLFLILSANIVRITLIILFKILPEVWLHEGLGIFIYVFQVILPFYLILTLFDKDKIKDEANIYESFKFPTLKYSMLATLFALGIYFSTVQDINFKTSVISIPGSSILESGTVKIENDNSLIYLKPPVPAYKADHTPAVCWKGSGYIITTIDSREYNDISINVGKLEKGKDQLFTAWWFESKQNQTGSEWEWRKTALSTNEKFYLINITCNTQEELDSEIISHLNQKLVNSYSR</sequence>
<proteinExistence type="predicted"/>
<keyword evidence="4 8" id="KW-0812">Transmembrane</keyword>
<comment type="subcellular location">
    <subcellularLocation>
        <location evidence="1">Cell membrane</location>
        <topology evidence="1">Multi-pass membrane protein</topology>
    </subcellularLocation>
</comment>
<protein>
    <submittedName>
        <fullName evidence="9">Exosortase N</fullName>
        <ecNumber evidence="9">3.4.22.-</ecNumber>
    </submittedName>
</protein>
<evidence type="ECO:0000256" key="2">
    <source>
        <dbReference type="ARBA" id="ARBA00022475"/>
    </source>
</evidence>
<keyword evidence="3" id="KW-0645">Protease</keyword>
<evidence type="ECO:0000256" key="1">
    <source>
        <dbReference type="ARBA" id="ARBA00004651"/>
    </source>
</evidence>
<dbReference type="GO" id="GO:0008233">
    <property type="term" value="F:peptidase activity"/>
    <property type="evidence" value="ECO:0007669"/>
    <property type="project" value="UniProtKB-KW"/>
</dbReference>
<feature type="transmembrane region" description="Helical" evidence="8">
    <location>
        <begin position="12"/>
        <end position="31"/>
    </location>
</feature>
<dbReference type="GO" id="GO:0005886">
    <property type="term" value="C:plasma membrane"/>
    <property type="evidence" value="ECO:0007669"/>
    <property type="project" value="UniProtKB-SubCell"/>
</dbReference>
<evidence type="ECO:0000256" key="3">
    <source>
        <dbReference type="ARBA" id="ARBA00022670"/>
    </source>
</evidence>
<feature type="transmembrane region" description="Helical" evidence="8">
    <location>
        <begin position="275"/>
        <end position="292"/>
    </location>
</feature>
<evidence type="ECO:0000256" key="4">
    <source>
        <dbReference type="ARBA" id="ARBA00022692"/>
    </source>
</evidence>
<dbReference type="EMBL" id="JABBNU010000004">
    <property type="protein sequence ID" value="NMM48253.1"/>
    <property type="molecule type" value="Genomic_DNA"/>
</dbReference>
<reference evidence="9 10" key="1">
    <citation type="submission" date="2020-04" db="EMBL/GenBank/DDBJ databases">
        <title>Flammeovirgaceae bacterium KN852 isolated from deep sea.</title>
        <authorList>
            <person name="Zhang D.-C."/>
        </authorList>
    </citation>
    <scope>NUCLEOTIDE SEQUENCE [LARGE SCALE GENOMIC DNA]</scope>
    <source>
        <strain evidence="9 10">KN852</strain>
    </source>
</reference>
<evidence type="ECO:0000256" key="6">
    <source>
        <dbReference type="ARBA" id="ARBA00022989"/>
    </source>
</evidence>
<feature type="transmembrane region" description="Helical" evidence="8">
    <location>
        <begin position="63"/>
        <end position="92"/>
    </location>
</feature>
<gene>
    <name evidence="9" type="primary">xrtN</name>
    <name evidence="9" type="ORF">HH304_07570</name>
</gene>
<evidence type="ECO:0000256" key="8">
    <source>
        <dbReference type="SAM" id="Phobius"/>
    </source>
</evidence>
<evidence type="ECO:0000313" key="10">
    <source>
        <dbReference type="Proteomes" id="UP000559010"/>
    </source>
</evidence>
<dbReference type="NCBIfam" id="TIGR04476">
    <property type="entry name" value="exosort_XrtN"/>
    <property type="match status" value="1"/>
</dbReference>
<dbReference type="Pfam" id="PF09721">
    <property type="entry name" value="Exosortase_EpsH"/>
    <property type="match status" value="1"/>
</dbReference>
<dbReference type="InterPro" id="IPR031006">
    <property type="entry name" value="Exosort_XrtN"/>
</dbReference>
<organism evidence="9 10">
    <name type="scientific">Marinigracilibium pacificum</name>
    <dbReference type="NCBI Taxonomy" id="2729599"/>
    <lineage>
        <taxon>Bacteria</taxon>
        <taxon>Pseudomonadati</taxon>
        <taxon>Bacteroidota</taxon>
        <taxon>Cytophagia</taxon>
        <taxon>Cytophagales</taxon>
        <taxon>Flammeovirgaceae</taxon>
        <taxon>Marinigracilibium</taxon>
    </lineage>
</organism>
<dbReference type="InterPro" id="IPR026392">
    <property type="entry name" value="Exo/Archaeosortase_dom"/>
</dbReference>
<name>A0A848IUS6_9BACT</name>
<keyword evidence="10" id="KW-1185">Reference proteome</keyword>
<feature type="transmembrane region" description="Helical" evidence="8">
    <location>
        <begin position="168"/>
        <end position="187"/>
    </location>
</feature>
<comment type="caution">
    <text evidence="9">The sequence shown here is derived from an EMBL/GenBank/DDBJ whole genome shotgun (WGS) entry which is preliminary data.</text>
</comment>
<dbReference type="AlphaFoldDB" id="A0A848IUS6"/>
<dbReference type="RefSeq" id="WP_169679778.1">
    <property type="nucleotide sequence ID" value="NZ_JABBNU010000004.1"/>
</dbReference>
<feature type="transmembrane region" description="Helical" evidence="8">
    <location>
        <begin position="235"/>
        <end position="255"/>
    </location>
</feature>
<keyword evidence="7 8" id="KW-0472">Membrane</keyword>
<evidence type="ECO:0000313" key="9">
    <source>
        <dbReference type="EMBL" id="NMM48253.1"/>
    </source>
</evidence>
<keyword evidence="5 9" id="KW-0378">Hydrolase</keyword>
<dbReference type="InterPro" id="IPR019127">
    <property type="entry name" value="Exosortase"/>
</dbReference>
<evidence type="ECO:0000256" key="7">
    <source>
        <dbReference type="ARBA" id="ARBA00023136"/>
    </source>
</evidence>
<keyword evidence="6 8" id="KW-1133">Transmembrane helix</keyword>
<feature type="transmembrane region" description="Helical" evidence="8">
    <location>
        <begin position="104"/>
        <end position="124"/>
    </location>
</feature>
<keyword evidence="2" id="KW-1003">Cell membrane</keyword>
<dbReference type="Proteomes" id="UP000559010">
    <property type="component" value="Unassembled WGS sequence"/>
</dbReference>
<accession>A0A848IUS6</accession>
<feature type="transmembrane region" description="Helical" evidence="8">
    <location>
        <begin position="199"/>
        <end position="223"/>
    </location>
</feature>
<dbReference type="GO" id="GO:0006508">
    <property type="term" value="P:proteolysis"/>
    <property type="evidence" value="ECO:0007669"/>
    <property type="project" value="UniProtKB-KW"/>
</dbReference>
<evidence type="ECO:0000256" key="5">
    <source>
        <dbReference type="ARBA" id="ARBA00022801"/>
    </source>
</evidence>
<dbReference type="EC" id="3.4.22.-" evidence="9"/>